<feature type="region of interest" description="Disordered" evidence="1">
    <location>
        <begin position="152"/>
        <end position="188"/>
    </location>
</feature>
<feature type="region of interest" description="Disordered" evidence="1">
    <location>
        <begin position="86"/>
        <end position="121"/>
    </location>
</feature>
<proteinExistence type="predicted"/>
<protein>
    <submittedName>
        <fullName evidence="2">Uncharacterized protein</fullName>
    </submittedName>
</protein>
<dbReference type="EMBL" id="JAROKS010000022">
    <property type="protein sequence ID" value="KAK1789573.1"/>
    <property type="molecule type" value="Genomic_DNA"/>
</dbReference>
<evidence type="ECO:0000256" key="1">
    <source>
        <dbReference type="SAM" id="MobiDB-lite"/>
    </source>
</evidence>
<feature type="compositionally biased region" description="Basic and acidic residues" evidence="1">
    <location>
        <begin position="106"/>
        <end position="119"/>
    </location>
</feature>
<evidence type="ECO:0000313" key="2">
    <source>
        <dbReference type="EMBL" id="KAK1789573.1"/>
    </source>
</evidence>
<organism evidence="2 3">
    <name type="scientific">Electrophorus voltai</name>
    <dbReference type="NCBI Taxonomy" id="2609070"/>
    <lineage>
        <taxon>Eukaryota</taxon>
        <taxon>Metazoa</taxon>
        <taxon>Chordata</taxon>
        <taxon>Craniata</taxon>
        <taxon>Vertebrata</taxon>
        <taxon>Euteleostomi</taxon>
        <taxon>Actinopterygii</taxon>
        <taxon>Neopterygii</taxon>
        <taxon>Teleostei</taxon>
        <taxon>Ostariophysi</taxon>
        <taxon>Gymnotiformes</taxon>
        <taxon>Gymnotoidei</taxon>
        <taxon>Gymnotidae</taxon>
        <taxon>Electrophorus</taxon>
    </lineage>
</organism>
<dbReference type="AlphaFoldDB" id="A0AAD9DQL7"/>
<evidence type="ECO:0000313" key="3">
    <source>
        <dbReference type="Proteomes" id="UP001239994"/>
    </source>
</evidence>
<sequence>MARNALLKHPQIYTRDCRRTSAFSHPPGDSASCSSAPEVTRALLPSLCSACELAAHWRAGPDSSPHEGQTGRCSHSSPCDAEAAVAMASASQQQAGESAAQAVPLSHDRPHRGQTESERATAGLKRITDALKHLEGTAAYGATQRATRCRCERINPGGKNRSNTPDKKAPTLAVSPLVPELRDGREYA</sequence>
<name>A0AAD9DQL7_9TELE</name>
<keyword evidence="3" id="KW-1185">Reference proteome</keyword>
<accession>A0AAD9DQL7</accession>
<comment type="caution">
    <text evidence="2">The sequence shown here is derived from an EMBL/GenBank/DDBJ whole genome shotgun (WGS) entry which is preliminary data.</text>
</comment>
<feature type="compositionally biased region" description="Low complexity" evidence="1">
    <location>
        <begin position="86"/>
        <end position="103"/>
    </location>
</feature>
<gene>
    <name evidence="2" type="ORF">P4O66_015476</name>
</gene>
<dbReference type="Proteomes" id="UP001239994">
    <property type="component" value="Unassembled WGS sequence"/>
</dbReference>
<reference evidence="2" key="1">
    <citation type="submission" date="2023-03" db="EMBL/GenBank/DDBJ databases">
        <title>Electrophorus voltai genome.</title>
        <authorList>
            <person name="Bian C."/>
        </authorList>
    </citation>
    <scope>NUCLEOTIDE SEQUENCE</scope>
    <source>
        <strain evidence="2">CB-2022</strain>
        <tissue evidence="2">Muscle</tissue>
    </source>
</reference>